<name>A0A8D8F0Y2_CULPI</name>
<organism evidence="2">
    <name type="scientific">Culex pipiens</name>
    <name type="common">House mosquito</name>
    <dbReference type="NCBI Taxonomy" id="7175"/>
    <lineage>
        <taxon>Eukaryota</taxon>
        <taxon>Metazoa</taxon>
        <taxon>Ecdysozoa</taxon>
        <taxon>Arthropoda</taxon>
        <taxon>Hexapoda</taxon>
        <taxon>Insecta</taxon>
        <taxon>Pterygota</taxon>
        <taxon>Neoptera</taxon>
        <taxon>Endopterygota</taxon>
        <taxon>Diptera</taxon>
        <taxon>Nematocera</taxon>
        <taxon>Culicoidea</taxon>
        <taxon>Culicidae</taxon>
        <taxon>Culicinae</taxon>
        <taxon>Culicini</taxon>
        <taxon>Culex</taxon>
        <taxon>Culex</taxon>
    </lineage>
</organism>
<protein>
    <submittedName>
        <fullName evidence="2">(northern house mosquito) hypothetical protein</fullName>
    </submittedName>
</protein>
<proteinExistence type="predicted"/>
<reference evidence="2" key="1">
    <citation type="submission" date="2021-05" db="EMBL/GenBank/DDBJ databases">
        <authorList>
            <person name="Alioto T."/>
            <person name="Alioto T."/>
            <person name="Gomez Garrido J."/>
        </authorList>
    </citation>
    <scope>NUCLEOTIDE SEQUENCE</scope>
</reference>
<accession>A0A8D8F0Y2</accession>
<evidence type="ECO:0000256" key="1">
    <source>
        <dbReference type="SAM" id="Phobius"/>
    </source>
</evidence>
<feature type="transmembrane region" description="Helical" evidence="1">
    <location>
        <begin position="66"/>
        <end position="91"/>
    </location>
</feature>
<keyword evidence="1" id="KW-0472">Membrane</keyword>
<evidence type="ECO:0000313" key="2">
    <source>
        <dbReference type="EMBL" id="CAG6452909.1"/>
    </source>
</evidence>
<keyword evidence="1" id="KW-1133">Transmembrane helix</keyword>
<keyword evidence="1" id="KW-0812">Transmembrane</keyword>
<dbReference type="EMBL" id="HBUE01021561">
    <property type="protein sequence ID" value="CAG6452909.1"/>
    <property type="molecule type" value="Transcribed_RNA"/>
</dbReference>
<dbReference type="AlphaFoldDB" id="A0A8D8F0Y2"/>
<sequence>MDVTKHTTLRDRVHHSQSFHLEDEVFQRGRARFPREKNVPFLNPSVVLLRSAASGPSKWYEIPLNVIAIIFRVVILISLVIVATVTSGSFISKRRSMQAQSQSQWLRLVVLRVLRLELITLRRRLVPIDRVPLSRWLRTVVLSWEPKLVTLVLLWPLVQLGSLV</sequence>